<feature type="transmembrane region" description="Helical" evidence="1">
    <location>
        <begin position="243"/>
        <end position="262"/>
    </location>
</feature>
<feature type="transmembrane region" description="Helical" evidence="1">
    <location>
        <begin position="39"/>
        <end position="57"/>
    </location>
</feature>
<keyword evidence="1" id="KW-1133">Transmembrane helix</keyword>
<keyword evidence="3" id="KW-1185">Reference proteome</keyword>
<feature type="transmembrane region" description="Helical" evidence="1">
    <location>
        <begin position="12"/>
        <end position="33"/>
    </location>
</feature>
<dbReference type="OrthoDB" id="8949626at2"/>
<feature type="transmembrane region" description="Helical" evidence="1">
    <location>
        <begin position="473"/>
        <end position="495"/>
    </location>
</feature>
<keyword evidence="1" id="KW-0472">Membrane</keyword>
<dbReference type="AlphaFoldDB" id="A0A7K0EGZ7"/>
<feature type="transmembrane region" description="Helical" evidence="1">
    <location>
        <begin position="221"/>
        <end position="237"/>
    </location>
</feature>
<comment type="caution">
    <text evidence="2">The sequence shown here is derived from an EMBL/GenBank/DDBJ whole genome shotgun (WGS) entry which is preliminary data.</text>
</comment>
<feature type="transmembrane region" description="Helical" evidence="1">
    <location>
        <begin position="193"/>
        <end position="209"/>
    </location>
</feature>
<evidence type="ECO:0000256" key="1">
    <source>
        <dbReference type="SAM" id="Phobius"/>
    </source>
</evidence>
<dbReference type="EMBL" id="WJXZ01000002">
    <property type="protein sequence ID" value="MRS60728.1"/>
    <property type="molecule type" value="Genomic_DNA"/>
</dbReference>
<feature type="transmembrane region" description="Helical" evidence="1">
    <location>
        <begin position="100"/>
        <end position="122"/>
    </location>
</feature>
<dbReference type="Proteomes" id="UP000441754">
    <property type="component" value="Unassembled WGS sequence"/>
</dbReference>
<evidence type="ECO:0000313" key="3">
    <source>
        <dbReference type="Proteomes" id="UP000441754"/>
    </source>
</evidence>
<organism evidence="2 3">
    <name type="scientific">Larkinella terrae</name>
    <dbReference type="NCBI Taxonomy" id="2025311"/>
    <lineage>
        <taxon>Bacteria</taxon>
        <taxon>Pseudomonadati</taxon>
        <taxon>Bacteroidota</taxon>
        <taxon>Cytophagia</taxon>
        <taxon>Cytophagales</taxon>
        <taxon>Spirosomataceae</taxon>
        <taxon>Larkinella</taxon>
    </lineage>
</organism>
<evidence type="ECO:0000313" key="2">
    <source>
        <dbReference type="EMBL" id="MRS60728.1"/>
    </source>
</evidence>
<proteinExistence type="predicted"/>
<feature type="transmembrane region" description="Helical" evidence="1">
    <location>
        <begin position="501"/>
        <end position="522"/>
    </location>
</feature>
<feature type="transmembrane region" description="Helical" evidence="1">
    <location>
        <begin position="440"/>
        <end position="461"/>
    </location>
</feature>
<reference evidence="2 3" key="1">
    <citation type="journal article" date="2018" name="Antonie Van Leeuwenhoek">
        <title>Larkinella terrae sp. nov., isolated from soil on Jeju Island, South Korea.</title>
        <authorList>
            <person name="Ten L.N."/>
            <person name="Jeon J."/>
            <person name="Park S.J."/>
            <person name="Park S."/>
            <person name="Lee S.Y."/>
            <person name="Kim M.K."/>
            <person name="Jung H.Y."/>
        </authorList>
    </citation>
    <scope>NUCLEOTIDE SEQUENCE [LARGE SCALE GENOMIC DNA]</scope>
    <source>
        <strain evidence="2 3">KCTC 52001</strain>
    </source>
</reference>
<feature type="transmembrane region" description="Helical" evidence="1">
    <location>
        <begin position="153"/>
        <end position="173"/>
    </location>
</feature>
<feature type="transmembrane region" description="Helical" evidence="1">
    <location>
        <begin position="69"/>
        <end position="88"/>
    </location>
</feature>
<name>A0A7K0EGZ7_9BACT</name>
<accession>A0A7K0EGZ7</accession>
<sequence length="533" mass="61379">MIRSGSNTAFLSLFKLWIWKVVLVAAIIQGLFFFSPENIFAITCVISAWWLVDKLILNKETLARYTFSTVIILGYSLTQYCLPLIFTLLEGKPLVYNLKFPYSVFIHSLLALAVFLSMHHLYKIWREGLGSKLYNKMSWILRKNYFFTPPSDFQLWMIGFIGLAGMIITFISVNHYDGTALERGAGAKFLHGLVPYAYAPFFILLKPLLQPNRPQFLKKPFFKVLVFAVVLLFVGMGGNSRGLFMTGITAVGISYLIGLLLGKFDYKIFNLKNFALALVGVWIITGPLAKLGTAMVIVRAQRSNVSSEELIMKTLQTYQDDKAIQRYKSINFIDKYDWDETYFDNIFLARFCNLKYNDASLELAYKIRNTDKEMFNYSVDKFWSTLPAPIISFFRIKIDKLTLNTFSYGDYLYYRAGGQYIPGAFRTGHFAGTGLATFGWWYLLLMGVGVLPLFFLVDLFVVNFRENGYNSTYLSLAGLIEITFFFTLFSVSNFSESVVNIYSFFARGWFQMLLLYWLLLFVTRKLGFLKRFV</sequence>
<feature type="transmembrane region" description="Helical" evidence="1">
    <location>
        <begin position="274"/>
        <end position="298"/>
    </location>
</feature>
<gene>
    <name evidence="2" type="ORF">GJJ30_05435</name>
</gene>
<protein>
    <recommendedName>
        <fullName evidence="4">O-antigen polysaccharide polymerase Wzy</fullName>
    </recommendedName>
</protein>
<keyword evidence="1" id="KW-0812">Transmembrane</keyword>
<evidence type="ECO:0008006" key="4">
    <source>
        <dbReference type="Google" id="ProtNLM"/>
    </source>
</evidence>